<dbReference type="Proteomes" id="UP001242480">
    <property type="component" value="Unassembled WGS sequence"/>
</dbReference>
<evidence type="ECO:0000256" key="1">
    <source>
        <dbReference type="SAM" id="MobiDB-lite"/>
    </source>
</evidence>
<evidence type="ECO:0000313" key="4">
    <source>
        <dbReference type="Proteomes" id="UP001242480"/>
    </source>
</evidence>
<evidence type="ECO:0000256" key="2">
    <source>
        <dbReference type="SAM" id="SignalP"/>
    </source>
</evidence>
<gene>
    <name evidence="3" type="ORF">QO011_006120</name>
</gene>
<feature type="signal peptide" evidence="2">
    <location>
        <begin position="1"/>
        <end position="19"/>
    </location>
</feature>
<dbReference type="EMBL" id="JAUSVX010000014">
    <property type="protein sequence ID" value="MDQ0473087.1"/>
    <property type="molecule type" value="Genomic_DNA"/>
</dbReference>
<organism evidence="3 4">
    <name type="scientific">Labrys wisconsinensis</name>
    <dbReference type="NCBI Taxonomy" id="425677"/>
    <lineage>
        <taxon>Bacteria</taxon>
        <taxon>Pseudomonadati</taxon>
        <taxon>Pseudomonadota</taxon>
        <taxon>Alphaproteobacteria</taxon>
        <taxon>Hyphomicrobiales</taxon>
        <taxon>Xanthobacteraceae</taxon>
        <taxon>Labrys</taxon>
    </lineage>
</organism>
<accession>A0ABU0JIX3</accession>
<evidence type="ECO:0000313" key="3">
    <source>
        <dbReference type="EMBL" id="MDQ0473087.1"/>
    </source>
</evidence>
<protein>
    <recommendedName>
        <fullName evidence="5">Translation initiation factor 2</fullName>
    </recommendedName>
</protein>
<keyword evidence="4" id="KW-1185">Reference proteome</keyword>
<dbReference type="PROSITE" id="PS51257">
    <property type="entry name" value="PROKAR_LIPOPROTEIN"/>
    <property type="match status" value="1"/>
</dbReference>
<reference evidence="3 4" key="1">
    <citation type="submission" date="2023-07" db="EMBL/GenBank/DDBJ databases">
        <title>Genomic Encyclopedia of Type Strains, Phase IV (KMG-IV): sequencing the most valuable type-strain genomes for metagenomic binning, comparative biology and taxonomic classification.</title>
        <authorList>
            <person name="Goeker M."/>
        </authorList>
    </citation>
    <scope>NUCLEOTIDE SEQUENCE [LARGE SCALE GENOMIC DNA]</scope>
    <source>
        <strain evidence="3 4">DSM 19619</strain>
    </source>
</reference>
<feature type="chain" id="PRO_5046784801" description="Translation initiation factor 2" evidence="2">
    <location>
        <begin position="20"/>
        <end position="150"/>
    </location>
</feature>
<sequence>MKRLLVGAMVLALGGCATVTRGTTDQVQVISTPSEAQVTTSIGNQCPSTPCTFEVARKSEFIVTLRKPGFQDAQVPVNTRIAGSGAAGFAGNVLIGGIVGMGVDAATGATLEHFPNPVSVTLVPLAPEPAKPHPSRRRPVAIKPKAPPTV</sequence>
<dbReference type="RefSeq" id="WP_307280852.1">
    <property type="nucleotide sequence ID" value="NZ_JAUSVX010000014.1"/>
</dbReference>
<evidence type="ECO:0008006" key="5">
    <source>
        <dbReference type="Google" id="ProtNLM"/>
    </source>
</evidence>
<keyword evidence="2" id="KW-0732">Signal</keyword>
<feature type="region of interest" description="Disordered" evidence="1">
    <location>
        <begin position="126"/>
        <end position="150"/>
    </location>
</feature>
<proteinExistence type="predicted"/>
<name>A0ABU0JIX3_9HYPH</name>
<comment type="caution">
    <text evidence="3">The sequence shown here is derived from an EMBL/GenBank/DDBJ whole genome shotgun (WGS) entry which is preliminary data.</text>
</comment>